<evidence type="ECO:0000313" key="2">
    <source>
        <dbReference type="Proteomes" id="UP000887572"/>
    </source>
</evidence>
<dbReference type="Proteomes" id="UP000887572">
    <property type="component" value="Unplaced"/>
</dbReference>
<feature type="region of interest" description="Disordered" evidence="1">
    <location>
        <begin position="1"/>
        <end position="35"/>
    </location>
</feature>
<evidence type="ECO:0000256" key="1">
    <source>
        <dbReference type="SAM" id="MobiDB-lite"/>
    </source>
</evidence>
<proteinExistence type="predicted"/>
<keyword evidence="2" id="KW-1185">Reference proteome</keyword>
<name>A0A914IDC4_GLORO</name>
<evidence type="ECO:0000313" key="3">
    <source>
        <dbReference type="WBParaSite" id="Gr19_v10_g980.t1"/>
    </source>
</evidence>
<protein>
    <submittedName>
        <fullName evidence="3">Uncharacterized protein</fullName>
    </submittedName>
</protein>
<dbReference type="AlphaFoldDB" id="A0A914IDC4"/>
<feature type="compositionally biased region" description="Basic residues" evidence="1">
    <location>
        <begin position="11"/>
        <end position="26"/>
    </location>
</feature>
<dbReference type="Gene3D" id="3.30.40.10">
    <property type="entry name" value="Zinc/RING finger domain, C3HC4 (zinc finger)"/>
    <property type="match status" value="1"/>
</dbReference>
<dbReference type="WBParaSite" id="Gr19_v10_g980.t1">
    <property type="protein sequence ID" value="Gr19_v10_g980.t1"/>
    <property type="gene ID" value="Gr19_v10_g980"/>
</dbReference>
<sequence>MGNATNAEKARRTKAKRRDANKRKSRAGTLGNVRKASQRQKCPVCLTTMSPGAKLSVVCGHEFHRRLFPRAASQRGGRRRRLTKTCNSCPQNQTKQPNVHSLEEAEEKCFRSLQRMFPAYLTHSICPRIFV</sequence>
<reference evidence="3" key="1">
    <citation type="submission" date="2022-11" db="UniProtKB">
        <authorList>
            <consortium name="WormBaseParasite"/>
        </authorList>
    </citation>
    <scope>IDENTIFICATION</scope>
</reference>
<feature type="region of interest" description="Disordered" evidence="1">
    <location>
        <begin position="72"/>
        <end position="100"/>
    </location>
</feature>
<accession>A0A914IDC4</accession>
<dbReference type="InterPro" id="IPR013083">
    <property type="entry name" value="Znf_RING/FYVE/PHD"/>
</dbReference>
<organism evidence="2 3">
    <name type="scientific">Globodera rostochiensis</name>
    <name type="common">Golden nematode worm</name>
    <name type="synonym">Heterodera rostochiensis</name>
    <dbReference type="NCBI Taxonomy" id="31243"/>
    <lineage>
        <taxon>Eukaryota</taxon>
        <taxon>Metazoa</taxon>
        <taxon>Ecdysozoa</taxon>
        <taxon>Nematoda</taxon>
        <taxon>Chromadorea</taxon>
        <taxon>Rhabditida</taxon>
        <taxon>Tylenchina</taxon>
        <taxon>Tylenchomorpha</taxon>
        <taxon>Tylenchoidea</taxon>
        <taxon>Heteroderidae</taxon>
        <taxon>Heteroderinae</taxon>
        <taxon>Globodera</taxon>
    </lineage>
</organism>
<feature type="compositionally biased region" description="Polar residues" evidence="1">
    <location>
        <begin position="84"/>
        <end position="99"/>
    </location>
</feature>